<dbReference type="Gene3D" id="3.40.720.10">
    <property type="entry name" value="Alkaline Phosphatase, subunit A"/>
    <property type="match status" value="1"/>
</dbReference>
<gene>
    <name evidence="2" type="ORF">J21TS3_09220</name>
</gene>
<dbReference type="SUPFAM" id="SSF53649">
    <property type="entry name" value="Alkaline phosphatase-like"/>
    <property type="match status" value="1"/>
</dbReference>
<evidence type="ECO:0000313" key="3">
    <source>
        <dbReference type="Proteomes" id="UP000680638"/>
    </source>
</evidence>
<evidence type="ECO:0008006" key="4">
    <source>
        <dbReference type="Google" id="ProtNLM"/>
    </source>
</evidence>
<evidence type="ECO:0000313" key="2">
    <source>
        <dbReference type="EMBL" id="GIO66101.1"/>
    </source>
</evidence>
<name>A0ABQ4LS55_9BACL</name>
<dbReference type="PROSITE" id="PS51257">
    <property type="entry name" value="PROKAR_LIPOPROTEIN"/>
    <property type="match status" value="1"/>
</dbReference>
<dbReference type="RefSeq" id="WP_212947909.1">
    <property type="nucleotide sequence ID" value="NZ_BORW01000002.1"/>
</dbReference>
<organism evidence="2 3">
    <name type="scientific">Paenibacillus cookii</name>
    <dbReference type="NCBI Taxonomy" id="157839"/>
    <lineage>
        <taxon>Bacteria</taxon>
        <taxon>Bacillati</taxon>
        <taxon>Bacillota</taxon>
        <taxon>Bacilli</taxon>
        <taxon>Bacillales</taxon>
        <taxon>Paenibacillaceae</taxon>
        <taxon>Paenibacillus</taxon>
    </lineage>
</organism>
<dbReference type="InterPro" id="IPR017850">
    <property type="entry name" value="Alkaline_phosphatase_core_sf"/>
</dbReference>
<protein>
    <recommendedName>
        <fullName evidence="4">Phosphodiesterase</fullName>
    </recommendedName>
</protein>
<feature type="signal peptide" evidence="1">
    <location>
        <begin position="1"/>
        <end position="20"/>
    </location>
</feature>
<keyword evidence="3" id="KW-1185">Reference proteome</keyword>
<proteinExistence type="predicted"/>
<evidence type="ECO:0000256" key="1">
    <source>
        <dbReference type="SAM" id="SignalP"/>
    </source>
</evidence>
<dbReference type="InterPro" id="IPR002591">
    <property type="entry name" value="Phosphodiest/P_Trfase"/>
</dbReference>
<dbReference type="Proteomes" id="UP000680638">
    <property type="component" value="Unassembled WGS sequence"/>
</dbReference>
<keyword evidence="1" id="KW-0732">Signal</keyword>
<dbReference type="Pfam" id="PF01663">
    <property type="entry name" value="Phosphodiest"/>
    <property type="match status" value="1"/>
</dbReference>
<comment type="caution">
    <text evidence="2">The sequence shown here is derived from an EMBL/GenBank/DDBJ whole genome shotgun (WGS) entry which is preliminary data.</text>
</comment>
<dbReference type="EMBL" id="BORW01000002">
    <property type="protein sequence ID" value="GIO66101.1"/>
    <property type="molecule type" value="Genomic_DNA"/>
</dbReference>
<accession>A0ABQ4LS55</accession>
<feature type="chain" id="PRO_5045435327" description="Phosphodiesterase" evidence="1">
    <location>
        <begin position="21"/>
        <end position="531"/>
    </location>
</feature>
<reference evidence="2 3" key="1">
    <citation type="submission" date="2021-03" db="EMBL/GenBank/DDBJ databases">
        <title>Antimicrobial resistance genes in bacteria isolated from Japanese honey, and their potential for conferring macrolide and lincosamide resistance in the American foulbrood pathogen Paenibacillus larvae.</title>
        <authorList>
            <person name="Okamoto M."/>
            <person name="Kumagai M."/>
            <person name="Kanamori H."/>
            <person name="Takamatsu D."/>
        </authorList>
    </citation>
    <scope>NUCLEOTIDE SEQUENCE [LARGE SCALE GENOMIC DNA]</scope>
    <source>
        <strain evidence="2 3">J21TS3</strain>
    </source>
</reference>
<sequence length="531" mass="59324">MKKKLCMRIMLAICFTFLVAGCGSHIHPKTAESNPSKLHTASAGKTKPVILVIVDSLMEKPLREAIRQKSAPAMEFLLQKGELIPQVVSSFPTMSVTIDSTLLTGTYADGHHVPGLVWYDGKEQRMVFYGNGIKEAMKIDQVQVFMDAVYHLNQEHLSKETKTIHEELADQGKDTASINGVIYRGRTEHVLKVPPFLKLAKDVPDQLRITGPKLFSYAALARLDPDNARNTYLWKKFGMNDRFTAQDLAYLVRQHRLPAVTVAYFPENDNRVHRKGPDERQGIIRADEALQEALSSFGSWERAVKEAIWIVMGDSGQSRVYGDRGQATIELIPLLKDFRIARLNRPVSSGDQILISTNERMAYVYALDPRVKVSEVAARLSREPKLDMIAFKEGSAIRIISGKSGGTLRFRPGGSYKDEYGQTWTLSSDPRIADMKITGNRIVYGKYPDALARLQGAMFSHEGRYVVANAEPGYELVGESSLTHVGGGSHGSLHEKDSLVPVIVSGTDIRPKTLRIVDFKDWIMQLANERR</sequence>